<dbReference type="GO" id="GO:0140359">
    <property type="term" value="F:ABC-type transporter activity"/>
    <property type="evidence" value="ECO:0007669"/>
    <property type="project" value="InterPro"/>
</dbReference>
<keyword evidence="8" id="KW-1185">Reference proteome</keyword>
<dbReference type="OrthoDB" id="9811483at2"/>
<feature type="transmembrane region" description="Helical" evidence="5">
    <location>
        <begin position="552"/>
        <end position="571"/>
    </location>
</feature>
<name>A0A2V1HY68_9MICO</name>
<dbReference type="RefSeq" id="WP_116755100.1">
    <property type="nucleotide sequence ID" value="NZ_JBHUEX010000001.1"/>
</dbReference>
<dbReference type="InterPro" id="IPR013525">
    <property type="entry name" value="ABC2_TM"/>
</dbReference>
<evidence type="ECO:0000259" key="6">
    <source>
        <dbReference type="Pfam" id="PF12698"/>
    </source>
</evidence>
<dbReference type="Proteomes" id="UP000244893">
    <property type="component" value="Unassembled WGS sequence"/>
</dbReference>
<comment type="caution">
    <text evidence="7">The sequence shown here is derived from an EMBL/GenBank/DDBJ whole genome shotgun (WGS) entry which is preliminary data.</text>
</comment>
<feature type="transmembrane region" description="Helical" evidence="5">
    <location>
        <begin position="605"/>
        <end position="628"/>
    </location>
</feature>
<reference evidence="7 8" key="1">
    <citation type="submission" date="2018-05" db="EMBL/GenBank/DDBJ databases">
        <title>Amnibacterium sp. M8JJ-5, whole genome shotgun sequence.</title>
        <authorList>
            <person name="Tuo L."/>
        </authorList>
    </citation>
    <scope>NUCLEOTIDE SEQUENCE [LARGE SCALE GENOMIC DNA]</scope>
    <source>
        <strain evidence="7 8">M8JJ-5</strain>
    </source>
</reference>
<keyword evidence="2 5" id="KW-0812">Transmembrane</keyword>
<evidence type="ECO:0000256" key="5">
    <source>
        <dbReference type="SAM" id="Phobius"/>
    </source>
</evidence>
<feature type="transmembrane region" description="Helical" evidence="5">
    <location>
        <begin position="450"/>
        <end position="470"/>
    </location>
</feature>
<dbReference type="InterPro" id="IPR017500">
    <property type="entry name" value="Phage_infect_YhgE_N"/>
</dbReference>
<dbReference type="Gene3D" id="1.10.287.950">
    <property type="entry name" value="Methyl-accepting chemotaxis protein"/>
    <property type="match status" value="1"/>
</dbReference>
<keyword evidence="3 5" id="KW-1133">Transmembrane helix</keyword>
<feature type="domain" description="ABC-2 type transporter transmembrane" evidence="6">
    <location>
        <begin position="417"/>
        <end position="625"/>
    </location>
</feature>
<dbReference type="NCBIfam" id="TIGR03062">
    <property type="entry name" value="pip_yhgE_Cterm"/>
    <property type="match status" value="1"/>
</dbReference>
<accession>A0A2V1HY68</accession>
<dbReference type="InterPro" id="IPR051328">
    <property type="entry name" value="T7SS_ABC-Transporter"/>
</dbReference>
<gene>
    <name evidence="7" type="ORF">DDQ50_02260</name>
</gene>
<evidence type="ECO:0000256" key="3">
    <source>
        <dbReference type="ARBA" id="ARBA00022989"/>
    </source>
</evidence>
<dbReference type="NCBIfam" id="TIGR03057">
    <property type="entry name" value="xxxLxxG_by_4"/>
    <property type="match status" value="5"/>
</dbReference>
<evidence type="ECO:0000256" key="4">
    <source>
        <dbReference type="ARBA" id="ARBA00023136"/>
    </source>
</evidence>
<organism evidence="7 8">
    <name type="scientific">Amnibacterium flavum</name>
    <dbReference type="NCBI Taxonomy" id="2173173"/>
    <lineage>
        <taxon>Bacteria</taxon>
        <taxon>Bacillati</taxon>
        <taxon>Actinomycetota</taxon>
        <taxon>Actinomycetes</taxon>
        <taxon>Micrococcales</taxon>
        <taxon>Microbacteriaceae</taxon>
        <taxon>Amnibacterium</taxon>
    </lineage>
</organism>
<sequence length="646" mass="65609">MTILNLIGAELRRLVASPLARLAFVALMIVPLIYGGLYLWANRDPYSALDKVPAALVVEDTGANVDGSTTNYGDDMAKGVLDGHDFDWSETDADTAAAGVRNGDYDFSITLPADFSRDLASASTDSPTQARITLTTSDTNSYLISTIAGQAAKTIRSEIAEQVGEEAANQFLVGLATIRDDLSDAYDGASQLADGAASAADGADRLADGTSALADGAATLSSGADTLASGLGRLNSQTSALPGQASTLSSGAAQVAAGNAQLAQAGAKAAEDSAAAAAAVPVARADLEAALRATGALTQEQIDEIMTELDPIGDAVLTTDATVQGVNGQLGALATGSAQVAAGAKALSDATPTLAGAVAQATAGADRLSTGAESLSSGAATARDGAAALRDGVDQLATGSSTLRDGLKSGIDQIPDSTDAQRSAQAATIGNPVDVTTDDLAEATDYGAGLAPFFLSLAAWIGLYALFLIVKPLSRRAITALTKPWKVTLAGWLTPGVLGIVQAALLVTLAGSVLGFGIANPIGMFAFGALVALTFAAILLALNALLGSVGQFIGLVLMVVQLVTAGGTFPWQTLPEPLAWLHRLLPMSYSVDGYRHLMYGGSSGAVLADILVLVGWLLAALLVTYLTAARMTKFRTLRDLRPSLIG</sequence>
<dbReference type="Pfam" id="PF12698">
    <property type="entry name" value="ABC2_membrane_3"/>
    <property type="match status" value="1"/>
</dbReference>
<comment type="subcellular location">
    <subcellularLocation>
        <location evidence="1">Membrane</location>
        <topology evidence="1">Multi-pass membrane protein</topology>
    </subcellularLocation>
</comment>
<dbReference type="AlphaFoldDB" id="A0A2V1HY68"/>
<dbReference type="InterPro" id="IPR023908">
    <property type="entry name" value="xxxLxxG_rpt"/>
</dbReference>
<feature type="transmembrane region" description="Helical" evidence="5">
    <location>
        <begin position="21"/>
        <end position="41"/>
    </location>
</feature>
<dbReference type="NCBIfam" id="TIGR03061">
    <property type="entry name" value="pip_yhgE_Nterm"/>
    <property type="match status" value="1"/>
</dbReference>
<evidence type="ECO:0000313" key="8">
    <source>
        <dbReference type="Proteomes" id="UP000244893"/>
    </source>
</evidence>
<proteinExistence type="predicted"/>
<protein>
    <recommendedName>
        <fullName evidence="6">ABC-2 type transporter transmembrane domain-containing protein</fullName>
    </recommendedName>
</protein>
<dbReference type="PANTHER" id="PTHR43077:SF10">
    <property type="entry name" value="TRANSPORT PERMEASE PROTEIN"/>
    <property type="match status" value="1"/>
</dbReference>
<dbReference type="PANTHER" id="PTHR43077">
    <property type="entry name" value="TRANSPORT PERMEASE YVFS-RELATED"/>
    <property type="match status" value="1"/>
</dbReference>
<feature type="transmembrane region" description="Helical" evidence="5">
    <location>
        <begin position="522"/>
        <end position="545"/>
    </location>
</feature>
<dbReference type="GO" id="GO:0016020">
    <property type="term" value="C:membrane"/>
    <property type="evidence" value="ECO:0007669"/>
    <property type="project" value="UniProtKB-SubCell"/>
</dbReference>
<keyword evidence="4 5" id="KW-0472">Membrane</keyword>
<evidence type="ECO:0000256" key="1">
    <source>
        <dbReference type="ARBA" id="ARBA00004141"/>
    </source>
</evidence>
<feature type="transmembrane region" description="Helical" evidence="5">
    <location>
        <begin position="491"/>
        <end position="516"/>
    </location>
</feature>
<evidence type="ECO:0000256" key="2">
    <source>
        <dbReference type="ARBA" id="ARBA00022692"/>
    </source>
</evidence>
<evidence type="ECO:0000313" key="7">
    <source>
        <dbReference type="EMBL" id="PVZ95364.1"/>
    </source>
</evidence>
<dbReference type="EMBL" id="QEOP01000001">
    <property type="protein sequence ID" value="PVZ95364.1"/>
    <property type="molecule type" value="Genomic_DNA"/>
</dbReference>
<dbReference type="InterPro" id="IPR017501">
    <property type="entry name" value="Phage_infect_YhgE_C"/>
</dbReference>
<dbReference type="Gene3D" id="3.40.1710.10">
    <property type="entry name" value="abc type-2 transporter like domain"/>
    <property type="match status" value="1"/>
</dbReference>